<dbReference type="InterPro" id="IPR044730">
    <property type="entry name" value="RNase_H-like_dom_plant"/>
</dbReference>
<feature type="domain" description="RNase H type-1" evidence="1">
    <location>
        <begin position="203"/>
        <end position="323"/>
    </location>
</feature>
<evidence type="ECO:0000259" key="2">
    <source>
        <dbReference type="Pfam" id="PF13966"/>
    </source>
</evidence>
<dbReference type="InterPro" id="IPR052929">
    <property type="entry name" value="RNase_H-like_EbsB-rel"/>
</dbReference>
<dbReference type="EMBL" id="JARKNE010000011">
    <property type="protein sequence ID" value="KAK5785440.1"/>
    <property type="molecule type" value="Genomic_DNA"/>
</dbReference>
<organism evidence="3 4">
    <name type="scientific">Gossypium arboreum</name>
    <name type="common">Tree cotton</name>
    <name type="synonym">Gossypium nanking</name>
    <dbReference type="NCBI Taxonomy" id="29729"/>
    <lineage>
        <taxon>Eukaryota</taxon>
        <taxon>Viridiplantae</taxon>
        <taxon>Streptophyta</taxon>
        <taxon>Embryophyta</taxon>
        <taxon>Tracheophyta</taxon>
        <taxon>Spermatophyta</taxon>
        <taxon>Magnoliopsida</taxon>
        <taxon>eudicotyledons</taxon>
        <taxon>Gunneridae</taxon>
        <taxon>Pentapetalae</taxon>
        <taxon>rosids</taxon>
        <taxon>malvids</taxon>
        <taxon>Malvales</taxon>
        <taxon>Malvaceae</taxon>
        <taxon>Malvoideae</taxon>
        <taxon>Gossypium</taxon>
    </lineage>
</organism>
<evidence type="ECO:0000313" key="3">
    <source>
        <dbReference type="EMBL" id="KAK5785440.1"/>
    </source>
</evidence>
<dbReference type="InterPro" id="IPR036397">
    <property type="entry name" value="RNaseH_sf"/>
</dbReference>
<dbReference type="InterPro" id="IPR026960">
    <property type="entry name" value="RVT-Znf"/>
</dbReference>
<gene>
    <name evidence="3" type="ORF">PVK06_040027</name>
</gene>
<dbReference type="Pfam" id="PF13456">
    <property type="entry name" value="RVT_3"/>
    <property type="match status" value="1"/>
</dbReference>
<dbReference type="PANTHER" id="PTHR47074">
    <property type="entry name" value="BNAC02G40300D PROTEIN"/>
    <property type="match status" value="1"/>
</dbReference>
<dbReference type="Gene3D" id="3.30.420.10">
    <property type="entry name" value="Ribonuclease H-like superfamily/Ribonuclease H"/>
    <property type="match status" value="1"/>
</dbReference>
<evidence type="ECO:0000313" key="4">
    <source>
        <dbReference type="Proteomes" id="UP001358586"/>
    </source>
</evidence>
<dbReference type="Pfam" id="PF13966">
    <property type="entry name" value="zf-RVT"/>
    <property type="match status" value="1"/>
</dbReference>
<comment type="caution">
    <text evidence="3">The sequence shown here is derived from an EMBL/GenBank/DDBJ whole genome shotgun (WGS) entry which is preliminary data.</text>
</comment>
<dbReference type="InterPro" id="IPR002156">
    <property type="entry name" value="RNaseH_domain"/>
</dbReference>
<dbReference type="PANTHER" id="PTHR47074:SF61">
    <property type="entry name" value="RNASE H TYPE-1 DOMAIN-CONTAINING PROTEIN"/>
    <property type="match status" value="1"/>
</dbReference>
<accession>A0ABR0N4Y9</accession>
<name>A0ABR0N4Y9_GOSAR</name>
<reference evidence="3 4" key="1">
    <citation type="submission" date="2023-03" db="EMBL/GenBank/DDBJ databases">
        <title>WGS of Gossypium arboreum.</title>
        <authorList>
            <person name="Yu D."/>
        </authorList>
    </citation>
    <scope>NUCLEOTIDE SEQUENCE [LARGE SCALE GENOMIC DNA]</scope>
    <source>
        <tissue evidence="3">Leaf</tissue>
    </source>
</reference>
<protein>
    <recommendedName>
        <fullName evidence="5">Reverse transcriptase</fullName>
    </recommendedName>
</protein>
<proteinExistence type="predicted"/>
<evidence type="ECO:0008006" key="5">
    <source>
        <dbReference type="Google" id="ProtNLM"/>
    </source>
</evidence>
<dbReference type="Proteomes" id="UP001358586">
    <property type="component" value="Chromosome 11"/>
</dbReference>
<keyword evidence="4" id="KW-1185">Reference proteome</keyword>
<sequence>MGEQSGDFSVRSAYKLLQDVRLDPNFYLIQTDLKDFYGKLWNLQLPAKIAITIWRIYWNYIPTLANLKHKRVSNDATCPRCGRGEEDITHIFRYCPATGEIWPLLDLSWISESTIQGFWEWITWVFRTSTSEQCKIYCCGMWFLWNSRNKFIHEQKIETGRELSLIVRNYIAELEGLRTKASTLKPSSSHRYQEGGTSVTIQFDTAFDCRNFKSTSGLVVWGRGGRLMATKTVLHRNVQSPFPAEALAGLQAVKLGSEMEFPSMTVMGDSLTIIKKCKVMKRDQSAIGPIIHDIHNRSNRFEDLRFQFLNRTENDFAHKIAVEALKKEEETYLVRGRDDFPEGRWSRDPD</sequence>
<evidence type="ECO:0000259" key="1">
    <source>
        <dbReference type="Pfam" id="PF13456"/>
    </source>
</evidence>
<dbReference type="CDD" id="cd06222">
    <property type="entry name" value="RNase_H_like"/>
    <property type="match status" value="1"/>
</dbReference>
<feature type="domain" description="Reverse transcriptase zinc-binding" evidence="2">
    <location>
        <begin position="8"/>
        <end position="102"/>
    </location>
</feature>